<organism evidence="1 2">
    <name type="scientific">Phytophthora palmivora</name>
    <dbReference type="NCBI Taxonomy" id="4796"/>
    <lineage>
        <taxon>Eukaryota</taxon>
        <taxon>Sar</taxon>
        <taxon>Stramenopiles</taxon>
        <taxon>Oomycota</taxon>
        <taxon>Peronosporomycetes</taxon>
        <taxon>Peronosporales</taxon>
        <taxon>Peronosporaceae</taxon>
        <taxon>Phytophthora</taxon>
    </lineage>
</organism>
<gene>
    <name evidence="1" type="ORF">PHPALM_21233</name>
</gene>
<evidence type="ECO:0000313" key="1">
    <source>
        <dbReference type="EMBL" id="POM63379.1"/>
    </source>
</evidence>
<proteinExistence type="predicted"/>
<dbReference type="EMBL" id="NCKW01011525">
    <property type="protein sequence ID" value="POM63379.1"/>
    <property type="molecule type" value="Genomic_DNA"/>
</dbReference>
<dbReference type="Proteomes" id="UP000237271">
    <property type="component" value="Unassembled WGS sequence"/>
</dbReference>
<comment type="caution">
    <text evidence="1">The sequence shown here is derived from an EMBL/GenBank/DDBJ whole genome shotgun (WGS) entry which is preliminary data.</text>
</comment>
<keyword evidence="2" id="KW-1185">Reference proteome</keyword>
<accession>A0A2P4XCV9</accession>
<reference evidence="1 2" key="1">
    <citation type="journal article" date="2017" name="Genome Biol. Evol.">
        <title>Phytophthora megakarya and P. palmivora, closely related causal agents of cacao black pod rot, underwent increases in genome sizes and gene numbers by different mechanisms.</title>
        <authorList>
            <person name="Ali S.S."/>
            <person name="Shao J."/>
            <person name="Lary D.J."/>
            <person name="Kronmiller B."/>
            <person name="Shen D."/>
            <person name="Strem M.D."/>
            <person name="Amoako-Attah I."/>
            <person name="Akrofi A.Y."/>
            <person name="Begoude B.A."/>
            <person name="Ten Hoopen G.M."/>
            <person name="Coulibaly K."/>
            <person name="Kebe B.I."/>
            <person name="Melnick R.L."/>
            <person name="Guiltinan M.J."/>
            <person name="Tyler B.M."/>
            <person name="Meinhardt L.W."/>
            <person name="Bailey B.A."/>
        </authorList>
    </citation>
    <scope>NUCLEOTIDE SEQUENCE [LARGE SCALE GENOMIC DNA]</scope>
    <source>
        <strain evidence="2">sbr112.9</strain>
    </source>
</reference>
<dbReference type="OrthoDB" id="2976553at2759"/>
<dbReference type="AlphaFoldDB" id="A0A2P4XCV9"/>
<name>A0A2P4XCV9_9STRA</name>
<sequence length="157" mass="17318">MALFVLMRTASPTDFINNLLDIQALYGCPTPEDSRPPVDSTRLGAPSAAGVEKTPTVYSHVNRLLDRIAAAAGIARCIEHEHNKQGPRLFFNPSTDDYSVNKILGGYDTITDLVLQDLCAFDSQERITISHLFGTYHNLQAAQHGITELALMCYPRL</sequence>
<evidence type="ECO:0000313" key="2">
    <source>
        <dbReference type="Proteomes" id="UP000237271"/>
    </source>
</evidence>
<protein>
    <submittedName>
        <fullName evidence="1">RxLR effector candidate protein</fullName>
    </submittedName>
</protein>